<dbReference type="EMBL" id="JAYGIM010000001">
    <property type="protein sequence ID" value="MEA5425378.1"/>
    <property type="molecule type" value="Genomic_DNA"/>
</dbReference>
<protein>
    <recommendedName>
        <fullName evidence="4">Transglycosylase SLT domain-containing protein</fullName>
    </recommendedName>
</protein>
<evidence type="ECO:0000256" key="1">
    <source>
        <dbReference type="SAM" id="Phobius"/>
    </source>
</evidence>
<dbReference type="Gene3D" id="1.10.530.10">
    <property type="match status" value="1"/>
</dbReference>
<feature type="transmembrane region" description="Helical" evidence="1">
    <location>
        <begin position="187"/>
        <end position="207"/>
    </location>
</feature>
<evidence type="ECO:0000313" key="3">
    <source>
        <dbReference type="Proteomes" id="UP001302222"/>
    </source>
</evidence>
<evidence type="ECO:0000313" key="2">
    <source>
        <dbReference type="EMBL" id="MEA5425378.1"/>
    </source>
</evidence>
<dbReference type="RefSeq" id="WP_323255520.1">
    <property type="nucleotide sequence ID" value="NZ_JAYGIM010000001.1"/>
</dbReference>
<dbReference type="Proteomes" id="UP001302222">
    <property type="component" value="Unassembled WGS sequence"/>
</dbReference>
<keyword evidence="1" id="KW-0472">Membrane</keyword>
<reference evidence="2 3" key="1">
    <citation type="submission" date="2023-12" db="EMBL/GenBank/DDBJ databases">
        <title>Novel species of the genus Arcicella isolated from rivers.</title>
        <authorList>
            <person name="Lu H."/>
        </authorList>
    </citation>
    <scope>NUCLEOTIDE SEQUENCE [LARGE SCALE GENOMIC DNA]</scope>
    <source>
        <strain evidence="2 3">DC25W</strain>
    </source>
</reference>
<organism evidence="2 3">
    <name type="scientific">Arcicella lustrica</name>
    <dbReference type="NCBI Taxonomy" id="2984196"/>
    <lineage>
        <taxon>Bacteria</taxon>
        <taxon>Pseudomonadati</taxon>
        <taxon>Bacteroidota</taxon>
        <taxon>Cytophagia</taxon>
        <taxon>Cytophagales</taxon>
        <taxon>Flectobacillaceae</taxon>
        <taxon>Arcicella</taxon>
    </lineage>
</organism>
<keyword evidence="1" id="KW-0812">Transmembrane</keyword>
<evidence type="ECO:0008006" key="4">
    <source>
        <dbReference type="Google" id="ProtNLM"/>
    </source>
</evidence>
<sequence length="217" mass="25026">MLVYLGNIEKENQNEFEVVVRQICKDCKIANPNWLMIIMYAESNLRLVSNSIGAYGYIQITPSTALGLGISITELRKLSWKGYMQYAKAYIQERIKDANGVAPSSAYELYELIHYPISYRKPDSYVLYSEGSSAYSGNKALDYNKDGKVINAEVKQFIDSKCPVFYDKSMLLKPEDSTNYYYQNYQVGNIIVSVSIVVLLFVWMQIFKKRNFKIKKQ</sequence>
<dbReference type="SUPFAM" id="SSF53955">
    <property type="entry name" value="Lysozyme-like"/>
    <property type="match status" value="1"/>
</dbReference>
<comment type="caution">
    <text evidence="2">The sequence shown here is derived from an EMBL/GenBank/DDBJ whole genome shotgun (WGS) entry which is preliminary data.</text>
</comment>
<dbReference type="InterPro" id="IPR023346">
    <property type="entry name" value="Lysozyme-like_dom_sf"/>
</dbReference>
<name>A0ABU5SDL0_9BACT</name>
<keyword evidence="3" id="KW-1185">Reference proteome</keyword>
<proteinExistence type="predicted"/>
<accession>A0ABU5SDL0</accession>
<gene>
    <name evidence="2" type="ORF">VB798_02260</name>
</gene>
<keyword evidence="1" id="KW-1133">Transmembrane helix</keyword>